<keyword evidence="3" id="KW-0378">Hydrolase</keyword>
<keyword evidence="1" id="KW-0175">Coiled coil</keyword>
<dbReference type="Gene3D" id="1.10.3210.10">
    <property type="entry name" value="Hypothetical protein af1432"/>
    <property type="match status" value="1"/>
</dbReference>
<dbReference type="Pfam" id="PF13487">
    <property type="entry name" value="HD_5"/>
    <property type="match status" value="1"/>
</dbReference>
<sequence length="429" mass="48945">MIFKRSKKEQDDTSKVRDTGIQKKKRTHLVKIKIPVDELTLGMQIAELDRPWTEVPVLFQGFPLQNQEDLDTLAVYCNHVYVELDEDYWETIKHDYPNAEYKQSRSEAEEARQSLQDELPRAERIFKASKESIKNLLDAVKNNKAIDIEESKQLVSECVTSILANPNAMFWLSRIKDSDEYTSEHCLRVSIMAIAFGQMLGFSHQELESIGMCGLLHDVGKMKIPPEILNKPGPLTDDEFKVMKEHTVLGYIFLKQHGGFDEIVADVAHAHHERVDGKGYPQRLESERIGMYAKIIGIIDAYDAITSDRSFRDGLAPLEALGILFKERGTHFDTELVEKFIQMVGIYPPGSLVEMTNGETGIVLAANPDQKLKPKIEIILDPEGKFRRPIVIDLTKEQYDKDNKLYAIKKPLRDSAREINLEDFIRGNG</sequence>
<dbReference type="InterPro" id="IPR021812">
    <property type="entry name" value="DUF3391"/>
</dbReference>
<dbReference type="RefSeq" id="WP_106645841.1">
    <property type="nucleotide sequence ID" value="NZ_BMGO01000001.1"/>
</dbReference>
<protein>
    <submittedName>
        <fullName evidence="3">Metal-dependent phosphohydrolase</fullName>
    </submittedName>
</protein>
<evidence type="ECO:0000313" key="4">
    <source>
        <dbReference type="Proteomes" id="UP000232693"/>
    </source>
</evidence>
<feature type="compositionally biased region" description="Basic and acidic residues" evidence="2">
    <location>
        <begin position="8"/>
        <end position="20"/>
    </location>
</feature>
<organism evidence="3 4">
    <name type="scientific">Kangiella profundi</name>
    <dbReference type="NCBI Taxonomy" id="1561924"/>
    <lineage>
        <taxon>Bacteria</taxon>
        <taxon>Pseudomonadati</taxon>
        <taxon>Pseudomonadota</taxon>
        <taxon>Gammaproteobacteria</taxon>
        <taxon>Kangiellales</taxon>
        <taxon>Kangiellaceae</taxon>
        <taxon>Kangiella</taxon>
    </lineage>
</organism>
<dbReference type="Proteomes" id="UP000232693">
    <property type="component" value="Chromosome"/>
</dbReference>
<dbReference type="PROSITE" id="PS51832">
    <property type="entry name" value="HD_GYP"/>
    <property type="match status" value="1"/>
</dbReference>
<dbReference type="EMBL" id="CP025120">
    <property type="protein sequence ID" value="AUD77924.1"/>
    <property type="molecule type" value="Genomic_DNA"/>
</dbReference>
<dbReference type="PANTHER" id="PTHR43155">
    <property type="entry name" value="CYCLIC DI-GMP PHOSPHODIESTERASE PA4108-RELATED"/>
    <property type="match status" value="1"/>
</dbReference>
<dbReference type="GO" id="GO:0008081">
    <property type="term" value="F:phosphoric diester hydrolase activity"/>
    <property type="evidence" value="ECO:0007669"/>
    <property type="project" value="UniProtKB-ARBA"/>
</dbReference>
<evidence type="ECO:0000313" key="3">
    <source>
        <dbReference type="EMBL" id="AUD77924.1"/>
    </source>
</evidence>
<name>A0A2K9AG50_9GAMM</name>
<dbReference type="NCBIfam" id="TIGR00277">
    <property type="entry name" value="HDIG"/>
    <property type="match status" value="1"/>
</dbReference>
<evidence type="ECO:0000256" key="2">
    <source>
        <dbReference type="SAM" id="MobiDB-lite"/>
    </source>
</evidence>
<dbReference type="InterPro" id="IPR006675">
    <property type="entry name" value="HDIG_dom"/>
</dbReference>
<dbReference type="SMART" id="SM00471">
    <property type="entry name" value="HDc"/>
    <property type="match status" value="1"/>
</dbReference>
<accession>A0A2K9AG50</accession>
<dbReference type="Pfam" id="PF11871">
    <property type="entry name" value="DUF3391"/>
    <property type="match status" value="1"/>
</dbReference>
<feature type="coiled-coil region" evidence="1">
    <location>
        <begin position="98"/>
        <end position="125"/>
    </location>
</feature>
<evidence type="ECO:0000256" key="1">
    <source>
        <dbReference type="SAM" id="Coils"/>
    </source>
</evidence>
<dbReference type="PANTHER" id="PTHR43155:SF2">
    <property type="entry name" value="CYCLIC DI-GMP PHOSPHODIESTERASE PA4108"/>
    <property type="match status" value="1"/>
</dbReference>
<dbReference type="InterPro" id="IPR037522">
    <property type="entry name" value="HD_GYP_dom"/>
</dbReference>
<keyword evidence="4" id="KW-1185">Reference proteome</keyword>
<dbReference type="SUPFAM" id="SSF109604">
    <property type="entry name" value="HD-domain/PDEase-like"/>
    <property type="match status" value="1"/>
</dbReference>
<proteinExistence type="predicted"/>
<reference evidence="3 4" key="1">
    <citation type="submission" date="2017-12" db="EMBL/GenBank/DDBJ databases">
        <title>Kangiella profundi FT102 completed genome.</title>
        <authorList>
            <person name="Xu J."/>
            <person name="Wang J."/>
            <person name="Lu Y."/>
        </authorList>
    </citation>
    <scope>NUCLEOTIDE SEQUENCE [LARGE SCALE GENOMIC DNA]</scope>
    <source>
        <strain evidence="3 4">FT102</strain>
    </source>
</reference>
<dbReference type="InterPro" id="IPR003607">
    <property type="entry name" value="HD/PDEase_dom"/>
</dbReference>
<gene>
    <name evidence="3" type="ORF">CW740_01185</name>
</gene>
<dbReference type="CDD" id="cd00077">
    <property type="entry name" value="HDc"/>
    <property type="match status" value="1"/>
</dbReference>
<dbReference type="KEGG" id="kpd:CW740_01185"/>
<dbReference type="AlphaFoldDB" id="A0A2K9AG50"/>
<feature type="region of interest" description="Disordered" evidence="2">
    <location>
        <begin position="1"/>
        <end position="20"/>
    </location>
</feature>
<dbReference type="OrthoDB" id="9816273at2"/>